<name>A0ACC2QZI3_9NEOP</name>
<dbReference type="Proteomes" id="UP001231649">
    <property type="component" value="Chromosome 10"/>
</dbReference>
<evidence type="ECO:0000313" key="2">
    <source>
        <dbReference type="Proteomes" id="UP001231649"/>
    </source>
</evidence>
<sequence length="641" mass="73683">MSKCNNYNPDNVFKRFKVVEFPTSFVGLSTTQILDVDVDLSRSAYLKTMCEGRLMNFDEARLITASHRAFNIEIKDKHTVEQAVTLKDIPLNLETIEKVKLENSSREIAFFHVVEPLIPGIRMEPMFGTIRPKMIMTFDIIIKISCVMEFVFDICVKINNKENVMLPITGNAVEPKILIHPKNIYMARIPCYMVSYVPVTFQNFGMVKTEVEVLDTDDENIFDVYIAIGNEKQRVYEFSVEAGQSKIVYIKVRDIFRREYEMYIPFKINGLLGPPDGNPLSTELQYYIGEYEQYYENNPKVKIRPVNKDISYCRITGVITVAWIDFSVEKFEFDFVIGALSSQGGTKAKGINVSYLNFVRRIAGPLMKHIRKVSVNENTEPVIPVHFEEAPKSRFFLSRLNVIDKEISLVGMPKDAKEQQQDIPDHKLYLQMICLSTQIGNTWVWFMSDVGQFFIRITTQPRWDIPIDSLQAKVQTWPMDPCSCGESCECYRTTILMIPHQNEIMIKALRYALLEHASSTMMEIFDQLIESRTGKIILAMLLEEGGTTMTEVNHILRHSISYRITSRALLPRIDRVKLFHHTNAVLALPVTIPAKQKFEKYSVTFTSDCGMDIRNYRIFFIQMSRPQTGESSSSAKSVSIS</sequence>
<gene>
    <name evidence="1" type="ORF">PYW08_000975</name>
</gene>
<accession>A0ACC2QZI3</accession>
<dbReference type="EMBL" id="CM056786">
    <property type="protein sequence ID" value="KAJ8729394.1"/>
    <property type="molecule type" value="Genomic_DNA"/>
</dbReference>
<proteinExistence type="predicted"/>
<reference evidence="1" key="1">
    <citation type="submission" date="2023-03" db="EMBL/GenBank/DDBJ databases">
        <title>Chromosome-level genomes of two armyworms, Mythimna separata and Mythimna loreyi, provide insights into the biosynthesis and reception of sex pheromones.</title>
        <authorList>
            <person name="Zhao H."/>
        </authorList>
    </citation>
    <scope>NUCLEOTIDE SEQUENCE</scope>
    <source>
        <strain evidence="1">BeijingLab</strain>
    </source>
</reference>
<organism evidence="1 2">
    <name type="scientific">Mythimna loreyi</name>
    <dbReference type="NCBI Taxonomy" id="667449"/>
    <lineage>
        <taxon>Eukaryota</taxon>
        <taxon>Metazoa</taxon>
        <taxon>Ecdysozoa</taxon>
        <taxon>Arthropoda</taxon>
        <taxon>Hexapoda</taxon>
        <taxon>Insecta</taxon>
        <taxon>Pterygota</taxon>
        <taxon>Neoptera</taxon>
        <taxon>Endopterygota</taxon>
        <taxon>Lepidoptera</taxon>
        <taxon>Glossata</taxon>
        <taxon>Ditrysia</taxon>
        <taxon>Noctuoidea</taxon>
        <taxon>Noctuidae</taxon>
        <taxon>Noctuinae</taxon>
        <taxon>Hadenini</taxon>
        <taxon>Mythimna</taxon>
    </lineage>
</organism>
<protein>
    <submittedName>
        <fullName evidence="1">Uncharacterized protein</fullName>
    </submittedName>
</protein>
<keyword evidence="2" id="KW-1185">Reference proteome</keyword>
<evidence type="ECO:0000313" key="1">
    <source>
        <dbReference type="EMBL" id="KAJ8729394.1"/>
    </source>
</evidence>
<comment type="caution">
    <text evidence="1">The sequence shown here is derived from an EMBL/GenBank/DDBJ whole genome shotgun (WGS) entry which is preliminary data.</text>
</comment>